<keyword evidence="5" id="KW-0777">Teichoic acid biosynthesis</keyword>
<keyword evidence="3" id="KW-1003">Cell membrane</keyword>
<dbReference type="GO" id="GO:0019350">
    <property type="term" value="P:teichoic acid biosynthetic process"/>
    <property type="evidence" value="ECO:0007669"/>
    <property type="project" value="UniProtKB-KW"/>
</dbReference>
<accession>A0A5N5WDY4</accession>
<organism evidence="8 9">
    <name type="scientific">Streptomyces mobaraensis</name>
    <name type="common">Streptoverticillium mobaraense</name>
    <dbReference type="NCBI Taxonomy" id="35621"/>
    <lineage>
        <taxon>Bacteria</taxon>
        <taxon>Bacillati</taxon>
        <taxon>Actinomycetota</taxon>
        <taxon>Actinomycetes</taxon>
        <taxon>Kitasatosporales</taxon>
        <taxon>Streptomycetaceae</taxon>
        <taxon>Streptomyces</taxon>
    </lineage>
</organism>
<gene>
    <name evidence="8" type="ORF">FRZ00_04045</name>
</gene>
<dbReference type="InterPro" id="IPR007554">
    <property type="entry name" value="Glycerophosphate_synth"/>
</dbReference>
<keyword evidence="4 8" id="KW-0808">Transferase</keyword>
<dbReference type="Gene3D" id="3.40.50.12580">
    <property type="match status" value="1"/>
</dbReference>
<keyword evidence="9" id="KW-1185">Reference proteome</keyword>
<dbReference type="RefSeq" id="WP_152262470.1">
    <property type="nucleotide sequence ID" value="NZ_VOKX01000008.1"/>
</dbReference>
<evidence type="ECO:0000256" key="6">
    <source>
        <dbReference type="ARBA" id="ARBA00023136"/>
    </source>
</evidence>
<comment type="caution">
    <text evidence="8">The sequence shown here is derived from an EMBL/GenBank/DDBJ whole genome shotgun (WGS) entry which is preliminary data.</text>
</comment>
<proteinExistence type="inferred from homology"/>
<dbReference type="GO" id="GO:0005886">
    <property type="term" value="C:plasma membrane"/>
    <property type="evidence" value="ECO:0007669"/>
    <property type="project" value="UniProtKB-SubCell"/>
</dbReference>
<dbReference type="OrthoDB" id="3183633at2"/>
<dbReference type="InterPro" id="IPR001173">
    <property type="entry name" value="Glyco_trans_2-like"/>
</dbReference>
<dbReference type="SUPFAM" id="SSF53756">
    <property type="entry name" value="UDP-Glycosyltransferase/glycogen phosphorylase"/>
    <property type="match status" value="1"/>
</dbReference>
<evidence type="ECO:0000313" key="8">
    <source>
        <dbReference type="EMBL" id="KAB7850963.1"/>
    </source>
</evidence>
<dbReference type="Gene3D" id="3.90.550.10">
    <property type="entry name" value="Spore Coat Polysaccharide Biosynthesis Protein SpsA, Chain A"/>
    <property type="match status" value="1"/>
</dbReference>
<dbReference type="InterPro" id="IPR043148">
    <property type="entry name" value="TagF_C"/>
</dbReference>
<name>A0A5N5WDY4_STRMB</name>
<comment type="subcellular location">
    <subcellularLocation>
        <location evidence="1">Cell membrane</location>
        <topology evidence="1">Peripheral membrane protein</topology>
    </subcellularLocation>
</comment>
<dbReference type="InterPro" id="IPR029044">
    <property type="entry name" value="Nucleotide-diphossugar_trans"/>
</dbReference>
<sequence length="930" mass="103758">MPAAPPRPVPDVSVVVIVHNDEDRLPRAVRSVLGQSLRNLEVIVVDDCSTDGTPERVRRLAAADPRVSGLRLPVNSGGCGAPRNAGIEAARAPYLMFLDSDDELPYHACKSLLLTAERTGADLVAGEVTRLYEANGTTGLWYPRLFAEPRVVEGIASAPEYFLDHLSTNKLYRADFLARHRLRFPEDIHYEDQYFSARAYTLAERFAVVPWSVYTWRLAADPTTLSISSSRHRIRNVVDRIAVSRLTDAFLAETGRTALRPAKDEAFLRHDLRLYLGDLPFRDRRWAEEFAAVVTPCLEDADPRAVAALPREQRICQYLLRTGRLAEAAECARTLDRPRIAPRRVVRHEGRTYWGATAPANAREAAELDVTDWHLDAQPFATGPLRHEVTLVEPHGTRLRITLRTYDPGGLLAGPADVTAELRVAARAAPLVVPFGYAPAPDDAGVRSAVLVLDLARVPLGPKGFTGRRHPVVTLGRLGLRRTDPVLAPTGRPGLRARVGGHDVRVGCEDGGPGRLEIRWERTGPRARAEALAPHLEPVRARCARLVRRAAGPGAKALVSHELHRLPVDEQLVVFEALEGRGYADSPRYIHEELLRRDLPLYAVWSYTGSRAGYPKGVPLVRRGSWEYVRTVARARYWIDSHGFPAHVPKHPGTRYLQTWHGQALKHMGYDAPELRLAGPARRARHRAMVDRWDALIAPSEEFERTFVRGNAYTGELLRTGLPRNDVLVRWNEPAQRERAAAARERLEIPDGKKVLLYAPTFRDGARASGESIRVDLAELVHRVGEEWTVVVRPHYYERFTVAREVGHAVRDGREFADLNDLLLASDALLTDYSSVMFDYVNLGRPVLLYADDYPAYRSTLRGTYYELTDIAPGPLLTGTGELAAALRDLGAVREEWAGAYERFRARFNPYETGRSAKAVVDLFFTGGAR</sequence>
<dbReference type="PANTHER" id="PTHR37316:SF3">
    <property type="entry name" value="TEICHOIC ACID GLYCEROL-PHOSPHATE TRANSFERASE"/>
    <property type="match status" value="1"/>
</dbReference>
<feature type="domain" description="Glycosyltransferase 2-like" evidence="7">
    <location>
        <begin position="13"/>
        <end position="137"/>
    </location>
</feature>
<keyword evidence="6" id="KW-0472">Membrane</keyword>
<evidence type="ECO:0000313" key="9">
    <source>
        <dbReference type="Proteomes" id="UP000327000"/>
    </source>
</evidence>
<evidence type="ECO:0000256" key="5">
    <source>
        <dbReference type="ARBA" id="ARBA00022944"/>
    </source>
</evidence>
<reference evidence="8 9" key="1">
    <citation type="journal article" date="2019" name="Microb. Cell Fact.">
        <title>Exploring novel herbicidin analogues by transcriptional regulator overexpression and MS/MS molecular networking.</title>
        <authorList>
            <person name="Shi Y."/>
            <person name="Gu R."/>
            <person name="Li Y."/>
            <person name="Wang X."/>
            <person name="Ren W."/>
            <person name="Li X."/>
            <person name="Wang L."/>
            <person name="Xie Y."/>
            <person name="Hong B."/>
        </authorList>
    </citation>
    <scope>NUCLEOTIDE SEQUENCE [LARGE SCALE GENOMIC DNA]</scope>
    <source>
        <strain evidence="8 9">US-43</strain>
    </source>
</reference>
<evidence type="ECO:0000256" key="2">
    <source>
        <dbReference type="ARBA" id="ARBA00010488"/>
    </source>
</evidence>
<evidence type="ECO:0000256" key="1">
    <source>
        <dbReference type="ARBA" id="ARBA00004202"/>
    </source>
</evidence>
<dbReference type="Gene3D" id="3.40.50.11820">
    <property type="match status" value="1"/>
</dbReference>
<protein>
    <submittedName>
        <fullName evidence="8">Glycosyltransferase</fullName>
    </submittedName>
</protein>
<dbReference type="GO" id="GO:0047355">
    <property type="term" value="F:CDP-glycerol glycerophosphotransferase activity"/>
    <property type="evidence" value="ECO:0007669"/>
    <property type="project" value="InterPro"/>
</dbReference>
<evidence type="ECO:0000259" key="7">
    <source>
        <dbReference type="Pfam" id="PF00535"/>
    </source>
</evidence>
<dbReference type="SUPFAM" id="SSF53448">
    <property type="entry name" value="Nucleotide-diphospho-sugar transferases"/>
    <property type="match status" value="1"/>
</dbReference>
<dbReference type="CDD" id="cd00761">
    <property type="entry name" value="Glyco_tranf_GTA_type"/>
    <property type="match status" value="1"/>
</dbReference>
<dbReference type="PANTHER" id="PTHR37316">
    <property type="entry name" value="TEICHOIC ACID GLYCEROL-PHOSPHATE PRIMASE"/>
    <property type="match status" value="1"/>
</dbReference>
<dbReference type="Pfam" id="PF04464">
    <property type="entry name" value="Glyphos_transf"/>
    <property type="match status" value="1"/>
</dbReference>
<dbReference type="Pfam" id="PF00535">
    <property type="entry name" value="Glycos_transf_2"/>
    <property type="match status" value="1"/>
</dbReference>
<comment type="similarity">
    <text evidence="2">Belongs to the CDP-glycerol glycerophosphotransferase family.</text>
</comment>
<evidence type="ECO:0000256" key="4">
    <source>
        <dbReference type="ARBA" id="ARBA00022679"/>
    </source>
</evidence>
<dbReference type="EMBL" id="VOKX01000008">
    <property type="protein sequence ID" value="KAB7850963.1"/>
    <property type="molecule type" value="Genomic_DNA"/>
</dbReference>
<dbReference type="Proteomes" id="UP000327000">
    <property type="component" value="Unassembled WGS sequence"/>
</dbReference>
<dbReference type="InterPro" id="IPR051612">
    <property type="entry name" value="Teichoic_Acid_Biosynth"/>
</dbReference>
<dbReference type="InterPro" id="IPR043149">
    <property type="entry name" value="TagF_N"/>
</dbReference>
<evidence type="ECO:0000256" key="3">
    <source>
        <dbReference type="ARBA" id="ARBA00022475"/>
    </source>
</evidence>
<dbReference type="AlphaFoldDB" id="A0A5N5WDY4"/>